<protein>
    <submittedName>
        <fullName evidence="1">Uncharacterized protein</fullName>
    </submittedName>
</protein>
<keyword evidence="2" id="KW-1185">Reference proteome</keyword>
<proteinExistence type="predicted"/>
<evidence type="ECO:0000313" key="1">
    <source>
        <dbReference type="EMBL" id="CDM98194.1"/>
    </source>
</evidence>
<dbReference type="Proteomes" id="UP000032946">
    <property type="component" value="Chromosome"/>
</dbReference>
<dbReference type="AlphaFoldDB" id="A0A9P1P1Q0"/>
<accession>A0A9P1P1Q0</accession>
<evidence type="ECO:0000313" key="2">
    <source>
        <dbReference type="Proteomes" id="UP000032946"/>
    </source>
</evidence>
<dbReference type="EMBL" id="FO818640">
    <property type="protein sequence ID" value="CDM98194.1"/>
    <property type="molecule type" value="Genomic_DNA"/>
</dbReference>
<gene>
    <name evidence="1" type="ORF">ARTHRO_60795</name>
</gene>
<name>A0A9P1P1Q0_9CYAN</name>
<sequence>MVIIPQTVKTVNCDRLIYWGISSTIYYQGGDLDSRVNRQDLVNKIIPLNKSLVLTGNHCYIMGGKAFDIILKLLNRSRAEYAH</sequence>
<reference evidence="1 2" key="1">
    <citation type="submission" date="2014-02" db="EMBL/GenBank/DDBJ databases">
        <authorList>
            <person name="Genoscope - CEA"/>
        </authorList>
    </citation>
    <scope>NUCLEOTIDE SEQUENCE [LARGE SCALE GENOMIC DNA]</scope>
    <source>
        <strain evidence="1 2">PCC 8005</strain>
    </source>
</reference>
<organism evidence="1 2">
    <name type="scientific">Limnospira indica PCC 8005</name>
    <dbReference type="NCBI Taxonomy" id="376219"/>
    <lineage>
        <taxon>Bacteria</taxon>
        <taxon>Bacillati</taxon>
        <taxon>Cyanobacteriota</taxon>
        <taxon>Cyanophyceae</taxon>
        <taxon>Oscillatoriophycideae</taxon>
        <taxon>Oscillatoriales</taxon>
        <taxon>Sirenicapillariaceae</taxon>
        <taxon>Limnospira</taxon>
    </lineage>
</organism>